<accession>A0A8R1I541</accession>
<evidence type="ECO:0000256" key="1">
    <source>
        <dbReference type="SAM" id="MobiDB-lite"/>
    </source>
</evidence>
<keyword evidence="4" id="KW-1185">Reference proteome</keyword>
<dbReference type="EnsemblMetazoa" id="CJA17257.1">
    <property type="protein sequence ID" value="CJA17257.1"/>
    <property type="gene ID" value="WBGene00136460"/>
</dbReference>
<dbReference type="Proteomes" id="UP000005237">
    <property type="component" value="Unassembled WGS sequence"/>
</dbReference>
<dbReference type="GO" id="GO:0045743">
    <property type="term" value="P:positive regulation of fibroblast growth factor receptor signaling pathway"/>
    <property type="evidence" value="ECO:0007669"/>
    <property type="project" value="TreeGrafter"/>
</dbReference>
<organism evidence="3 4">
    <name type="scientific">Caenorhabditis japonica</name>
    <dbReference type="NCBI Taxonomy" id="281687"/>
    <lineage>
        <taxon>Eukaryota</taxon>
        <taxon>Metazoa</taxon>
        <taxon>Ecdysozoa</taxon>
        <taxon>Nematoda</taxon>
        <taxon>Chromadorea</taxon>
        <taxon>Rhabditida</taxon>
        <taxon>Rhabditina</taxon>
        <taxon>Rhabditomorpha</taxon>
        <taxon>Rhabditoidea</taxon>
        <taxon>Rhabditidae</taxon>
        <taxon>Peloderinae</taxon>
        <taxon>Caenorhabditis</taxon>
    </lineage>
</organism>
<feature type="domain" description="Ras-associating" evidence="2">
    <location>
        <begin position="169"/>
        <end position="255"/>
    </location>
</feature>
<dbReference type="OMA" id="HDHNISP"/>
<name>A0A8R1I541_CAEJA</name>
<dbReference type="InterPro" id="IPR029071">
    <property type="entry name" value="Ubiquitin-like_domsf"/>
</dbReference>
<reference evidence="4" key="1">
    <citation type="submission" date="2010-08" db="EMBL/GenBank/DDBJ databases">
        <authorList>
            <consortium name="Caenorhabditis japonica Sequencing Consortium"/>
            <person name="Wilson R.K."/>
        </authorList>
    </citation>
    <scope>NUCLEOTIDE SEQUENCE [LARGE SCALE GENOMIC DNA]</scope>
    <source>
        <strain evidence="4">DF5081</strain>
    </source>
</reference>
<dbReference type="SMART" id="SM00314">
    <property type="entry name" value="RA"/>
    <property type="match status" value="2"/>
</dbReference>
<dbReference type="AlphaFoldDB" id="A0A8R1I541"/>
<dbReference type="Gene3D" id="3.10.20.90">
    <property type="entry name" value="Phosphatidylinositol 3-kinase Catalytic Subunit, Chain A, domain 1"/>
    <property type="match status" value="2"/>
</dbReference>
<dbReference type="PANTHER" id="PTHR21298:SF2">
    <property type="entry name" value="GH01721P"/>
    <property type="match status" value="1"/>
</dbReference>
<feature type="compositionally biased region" description="Low complexity" evidence="1">
    <location>
        <begin position="16"/>
        <end position="30"/>
    </location>
</feature>
<evidence type="ECO:0000313" key="4">
    <source>
        <dbReference type="Proteomes" id="UP000005237"/>
    </source>
</evidence>
<evidence type="ECO:0000313" key="3">
    <source>
        <dbReference type="EnsemblMetazoa" id="CJA17257.1"/>
    </source>
</evidence>
<dbReference type="SUPFAM" id="SSF54236">
    <property type="entry name" value="Ubiquitin-like"/>
    <property type="match status" value="2"/>
</dbReference>
<dbReference type="Pfam" id="PF00788">
    <property type="entry name" value="RA"/>
    <property type="match status" value="2"/>
</dbReference>
<feature type="domain" description="Ras-associating" evidence="2">
    <location>
        <begin position="71"/>
        <end position="168"/>
    </location>
</feature>
<dbReference type="PROSITE" id="PS50200">
    <property type="entry name" value="RA"/>
    <property type="match status" value="2"/>
</dbReference>
<dbReference type="PANTHER" id="PTHR21298">
    <property type="entry name" value="GH01721P"/>
    <property type="match status" value="1"/>
</dbReference>
<dbReference type="CDD" id="cd17043">
    <property type="entry name" value="RA"/>
    <property type="match status" value="1"/>
</dbReference>
<proteinExistence type="predicted"/>
<dbReference type="InterPro" id="IPR000159">
    <property type="entry name" value="RA_dom"/>
</dbReference>
<evidence type="ECO:0000259" key="2">
    <source>
        <dbReference type="PROSITE" id="PS50200"/>
    </source>
</evidence>
<reference evidence="3" key="2">
    <citation type="submission" date="2022-06" db="UniProtKB">
        <authorList>
            <consortium name="EnsemblMetazoa"/>
        </authorList>
    </citation>
    <scope>IDENTIFICATION</scope>
    <source>
        <strain evidence="3">DF5081</strain>
    </source>
</reference>
<dbReference type="FunFam" id="3.10.20.90:FF:000680">
    <property type="entry name" value="Protein CBG08550"/>
    <property type="match status" value="1"/>
</dbReference>
<sequence>MLKYQVKSSSLTMRPSNRTSRTSSSNSSSSPCSISMHSLLEETLLGIPTTSRSNSLLSLNSNDSNLSDSSDVGVLKVDTRGVKQCTDYKTIRVTNSTTARHVVEKFLNTLKLTCRDVNLFDLWMELTTRASGSPVVTLLKLDPESRPYELQRCHPVGMSRFILLQNPSGFLVRVHDHNISPQSNYKSLLLSSHTTAIEAIHIVLSLNRKYDDVSNYGLFLATPGADAQIPDDVSLVAIARLCKPDQKIIIRNVDVF</sequence>
<protein>
    <recommendedName>
        <fullName evidence="2">Ras-associating domain-containing protein</fullName>
    </recommendedName>
</protein>
<dbReference type="GO" id="GO:0045742">
    <property type="term" value="P:positive regulation of epidermal growth factor receptor signaling pathway"/>
    <property type="evidence" value="ECO:0007669"/>
    <property type="project" value="TreeGrafter"/>
</dbReference>
<dbReference type="GO" id="GO:0007165">
    <property type="term" value="P:signal transduction"/>
    <property type="evidence" value="ECO:0007669"/>
    <property type="project" value="InterPro"/>
</dbReference>
<feature type="compositionally biased region" description="Polar residues" evidence="1">
    <location>
        <begin position="1"/>
        <end position="15"/>
    </location>
</feature>
<feature type="region of interest" description="Disordered" evidence="1">
    <location>
        <begin position="1"/>
        <end position="33"/>
    </location>
</feature>